<dbReference type="RefSeq" id="WP_109054057.1">
    <property type="nucleotide sequence ID" value="NZ_QDKJ01000006.1"/>
</dbReference>
<dbReference type="NCBIfam" id="TIGR00481">
    <property type="entry name" value="YbhB/YbcL family Raf kinase inhibitor-like protein"/>
    <property type="match status" value="1"/>
</dbReference>
<dbReference type="InterPro" id="IPR008914">
    <property type="entry name" value="PEBP"/>
</dbReference>
<dbReference type="SUPFAM" id="SSF49777">
    <property type="entry name" value="PEBP-like"/>
    <property type="match status" value="1"/>
</dbReference>
<dbReference type="EMBL" id="QDKJ01000006">
    <property type="protein sequence ID" value="PWC12703.1"/>
    <property type="molecule type" value="Genomic_DNA"/>
</dbReference>
<protein>
    <submittedName>
        <fullName evidence="1">Phospholipid-binding protein</fullName>
    </submittedName>
</protein>
<evidence type="ECO:0000313" key="1">
    <source>
        <dbReference type="EMBL" id="PWC12703.1"/>
    </source>
</evidence>
<dbReference type="Pfam" id="PF01161">
    <property type="entry name" value="PBP"/>
    <property type="match status" value="1"/>
</dbReference>
<comment type="caution">
    <text evidence="1">The sequence shown here is derived from an EMBL/GenBank/DDBJ whole genome shotgun (WGS) entry which is preliminary data.</text>
</comment>
<dbReference type="Proteomes" id="UP000245138">
    <property type="component" value="Unassembled WGS sequence"/>
</dbReference>
<dbReference type="PANTHER" id="PTHR30289">
    <property type="entry name" value="UNCHARACTERIZED PROTEIN YBCL-RELATED"/>
    <property type="match status" value="1"/>
</dbReference>
<accession>A0A2U1TTG7</accession>
<dbReference type="OrthoDB" id="9797506at2"/>
<dbReference type="Gene3D" id="3.90.280.10">
    <property type="entry name" value="PEBP-like"/>
    <property type="match status" value="1"/>
</dbReference>
<evidence type="ECO:0000313" key="2">
    <source>
        <dbReference type="Proteomes" id="UP000245138"/>
    </source>
</evidence>
<reference evidence="1 2" key="1">
    <citation type="submission" date="2018-04" db="EMBL/GenBank/DDBJ databases">
        <title>Brenneria corticis sp.nov.</title>
        <authorList>
            <person name="Li Y."/>
        </authorList>
    </citation>
    <scope>NUCLEOTIDE SEQUENCE [LARGE SCALE GENOMIC DNA]</scope>
    <source>
        <strain evidence="1 2">LMG 27715</strain>
    </source>
</reference>
<dbReference type="PANTHER" id="PTHR30289:SF1">
    <property type="entry name" value="PEBP (PHOSPHATIDYLETHANOLAMINE-BINDING PROTEIN) FAMILY PROTEIN"/>
    <property type="match status" value="1"/>
</dbReference>
<dbReference type="InterPro" id="IPR005247">
    <property type="entry name" value="YbhB_YbcL/LppC-like"/>
</dbReference>
<keyword evidence="2" id="KW-1185">Reference proteome</keyword>
<dbReference type="InterPro" id="IPR036610">
    <property type="entry name" value="PEBP-like_sf"/>
</dbReference>
<proteinExistence type="predicted"/>
<name>A0A2U1TTG7_9GAMM</name>
<sequence length="208" mass="22936">MKLTSQNFEQGSPIPGEFAFAVQDTENHLALSSNKNPHLAWSDVPADTQSFVLLCLDPHAPSTLDDVNQEGKEVSASLPRVNFFHWVLVDIPAQIREIAEGRHSDGITPRGKPSLPVEDGMRHGLNDYTAWFKGDEQMSGDYYGYDGPCPPWNDAIAHHYTFTLYALDIPRLDLHDKLDGPAVLSAITGHILAEASLTGTYSLNPNVR</sequence>
<organism evidence="1 2">
    <name type="scientific">Brenneria roseae subsp. americana</name>
    <dbReference type="NCBI Taxonomy" id="1508507"/>
    <lineage>
        <taxon>Bacteria</taxon>
        <taxon>Pseudomonadati</taxon>
        <taxon>Pseudomonadota</taxon>
        <taxon>Gammaproteobacteria</taxon>
        <taxon>Enterobacterales</taxon>
        <taxon>Pectobacteriaceae</taxon>
        <taxon>Brenneria</taxon>
    </lineage>
</organism>
<gene>
    <name evidence="1" type="ORF">B4923_09205</name>
</gene>
<dbReference type="CDD" id="cd00865">
    <property type="entry name" value="PEBP_bact_arch"/>
    <property type="match status" value="1"/>
</dbReference>
<dbReference type="AlphaFoldDB" id="A0A2U1TTG7"/>